<sequence length="87" mass="9849">MVRYAPIVIKRLGEDIPAFILVEVPEAGQDLTQVFTRIRKQFFQSGLRIGIPQGATLEKRVPIADFVGTVDNVVRAILEKRWGHPHQ</sequence>
<dbReference type="Proteomes" id="UP000183206">
    <property type="component" value="Unassembled WGS sequence"/>
</dbReference>
<gene>
    <name evidence="1" type="ORF">AUJ44_03970</name>
</gene>
<comment type="caution">
    <text evidence="1">The sequence shown here is derived from an EMBL/GenBank/DDBJ whole genome shotgun (WGS) entry which is preliminary data.</text>
</comment>
<evidence type="ECO:0000313" key="2">
    <source>
        <dbReference type="Proteomes" id="UP000183206"/>
    </source>
</evidence>
<dbReference type="EMBL" id="MNVO01000057">
    <property type="protein sequence ID" value="OIO31730.1"/>
    <property type="molecule type" value="Genomic_DNA"/>
</dbReference>
<name>A0A1J4V3J1_9BACT</name>
<protein>
    <submittedName>
        <fullName evidence="1">Uncharacterized protein</fullName>
    </submittedName>
</protein>
<reference evidence="1 2" key="1">
    <citation type="journal article" date="2016" name="Environ. Microbiol.">
        <title>Genomic resolution of a cold subsurface aquifer community provides metabolic insights for novel microbes adapted to high CO concentrations.</title>
        <authorList>
            <person name="Probst A.J."/>
            <person name="Castelle C.J."/>
            <person name="Singh A."/>
            <person name="Brown C.T."/>
            <person name="Anantharaman K."/>
            <person name="Sharon I."/>
            <person name="Hug L.A."/>
            <person name="Burstein D."/>
            <person name="Emerson J.B."/>
            <person name="Thomas B.C."/>
            <person name="Banfield J.F."/>
        </authorList>
    </citation>
    <scope>NUCLEOTIDE SEQUENCE [LARGE SCALE GENOMIC DNA]</scope>
    <source>
        <strain evidence="1">CG1_02_47_685</strain>
    </source>
</reference>
<evidence type="ECO:0000313" key="1">
    <source>
        <dbReference type="EMBL" id="OIO31730.1"/>
    </source>
</evidence>
<accession>A0A1J4V3J1</accession>
<dbReference type="AlphaFoldDB" id="A0A1J4V3J1"/>
<proteinExistence type="predicted"/>
<organism evidence="1 2">
    <name type="scientific">Candidatus Nomurabacteria bacterium CG1_02_47_685</name>
    <dbReference type="NCBI Taxonomy" id="1805282"/>
    <lineage>
        <taxon>Bacteria</taxon>
        <taxon>Candidatus Nomuraibacteriota</taxon>
    </lineage>
</organism>